<evidence type="ECO:0000256" key="2">
    <source>
        <dbReference type="ARBA" id="ARBA00022763"/>
    </source>
</evidence>
<dbReference type="GO" id="GO:0005524">
    <property type="term" value="F:ATP binding"/>
    <property type="evidence" value="ECO:0007669"/>
    <property type="project" value="InterPro"/>
</dbReference>
<keyword evidence="8" id="KW-0347">Helicase</keyword>
<dbReference type="Gene3D" id="2.40.50.140">
    <property type="entry name" value="Nucleic acid-binding proteins"/>
    <property type="match status" value="1"/>
</dbReference>
<accession>A0A3D9IQY4</accession>
<dbReference type="RefSeq" id="WP_115992219.1">
    <property type="nucleotide sequence ID" value="NZ_QRDY01000003.1"/>
</dbReference>
<comment type="function">
    <text evidence="6">The RuvA-RuvB-RuvC complex processes Holliday junction (HJ) DNA during genetic recombination and DNA repair, while the RuvA-RuvB complex plays an important role in the rescue of blocked DNA replication forks via replication fork reversal (RFR). RuvA specifically binds to HJ cruciform DNA, conferring on it an open structure. The RuvB hexamer acts as an ATP-dependent pump, pulling dsDNA into and through the RuvAB complex. HJ branch migration allows RuvC to scan DNA until it finds its consensus sequence, where it cleaves and resolves the cruciform DNA.</text>
</comment>
<keyword evidence="4 6" id="KW-0233">DNA recombination</keyword>
<keyword evidence="8" id="KW-0547">Nucleotide-binding</keyword>
<name>A0A3D9IQY4_9BACL</name>
<keyword evidence="1 6" id="KW-0963">Cytoplasm</keyword>
<evidence type="ECO:0000256" key="4">
    <source>
        <dbReference type="ARBA" id="ARBA00023172"/>
    </source>
</evidence>
<dbReference type="InterPro" id="IPR010994">
    <property type="entry name" value="RuvA_2-like"/>
</dbReference>
<dbReference type="GO" id="GO:0005737">
    <property type="term" value="C:cytoplasm"/>
    <property type="evidence" value="ECO:0007669"/>
    <property type="project" value="UniProtKB-SubCell"/>
</dbReference>
<organism evidence="8 9">
    <name type="scientific">Cohnella lupini</name>
    <dbReference type="NCBI Taxonomy" id="1294267"/>
    <lineage>
        <taxon>Bacteria</taxon>
        <taxon>Bacillati</taxon>
        <taxon>Bacillota</taxon>
        <taxon>Bacilli</taxon>
        <taxon>Bacillales</taxon>
        <taxon>Paenibacillaceae</taxon>
        <taxon>Cohnella</taxon>
    </lineage>
</organism>
<dbReference type="InterPro" id="IPR013849">
    <property type="entry name" value="DNA_helicase_Holl-junc_RuvA_I"/>
</dbReference>
<evidence type="ECO:0000256" key="6">
    <source>
        <dbReference type="HAMAP-Rule" id="MF_00031"/>
    </source>
</evidence>
<comment type="caution">
    <text evidence="6">Lacks conserved residue(s) required for the propagation of feature annotation.</text>
</comment>
<dbReference type="SUPFAM" id="SSF47781">
    <property type="entry name" value="RuvA domain 2-like"/>
    <property type="match status" value="1"/>
</dbReference>
<proteinExistence type="inferred from homology"/>
<evidence type="ECO:0000256" key="3">
    <source>
        <dbReference type="ARBA" id="ARBA00023125"/>
    </source>
</evidence>
<dbReference type="GO" id="GO:0006310">
    <property type="term" value="P:DNA recombination"/>
    <property type="evidence" value="ECO:0007669"/>
    <property type="project" value="UniProtKB-UniRule"/>
</dbReference>
<feature type="domain" description="Helix-hairpin-helix DNA-binding motif class 1" evidence="7">
    <location>
        <begin position="106"/>
        <end position="125"/>
    </location>
</feature>
<keyword evidence="5 6" id="KW-0234">DNA repair</keyword>
<evidence type="ECO:0000259" key="7">
    <source>
        <dbReference type="SMART" id="SM00278"/>
    </source>
</evidence>
<keyword evidence="9" id="KW-1185">Reference proteome</keyword>
<dbReference type="Pfam" id="PF14520">
    <property type="entry name" value="HHH_5"/>
    <property type="match status" value="1"/>
</dbReference>
<dbReference type="AlphaFoldDB" id="A0A3D9IQY4"/>
<dbReference type="GO" id="GO:0048476">
    <property type="term" value="C:Holliday junction resolvase complex"/>
    <property type="evidence" value="ECO:0007669"/>
    <property type="project" value="UniProtKB-UniRule"/>
</dbReference>
<feature type="region of interest" description="Domain III" evidence="6">
    <location>
        <begin position="153"/>
        <end position="206"/>
    </location>
</feature>
<dbReference type="SMART" id="SM00278">
    <property type="entry name" value="HhH1"/>
    <property type="match status" value="2"/>
</dbReference>
<comment type="domain">
    <text evidence="6">Has three domains with a flexible linker between the domains II and III and assumes an 'L' shape. Domain III is highly mobile and contacts RuvB.</text>
</comment>
<feature type="region of interest" description="Flexible linker" evidence="6">
    <location>
        <begin position="140"/>
        <end position="152"/>
    </location>
</feature>
<dbReference type="GO" id="GO:0009378">
    <property type="term" value="F:four-way junction helicase activity"/>
    <property type="evidence" value="ECO:0007669"/>
    <property type="project" value="InterPro"/>
</dbReference>
<dbReference type="Proteomes" id="UP000256869">
    <property type="component" value="Unassembled WGS sequence"/>
</dbReference>
<dbReference type="GO" id="GO:0006281">
    <property type="term" value="P:DNA repair"/>
    <property type="evidence" value="ECO:0007669"/>
    <property type="project" value="UniProtKB-UniRule"/>
</dbReference>
<keyword evidence="2 6" id="KW-0227">DNA damage</keyword>
<dbReference type="InterPro" id="IPR012340">
    <property type="entry name" value="NA-bd_OB-fold"/>
</dbReference>
<comment type="subunit">
    <text evidence="6">Homotetramer. Forms an RuvA(8)-RuvB(12)-Holliday junction (HJ) complex. HJ DNA is sandwiched between 2 RuvA tetramers; dsDNA enters through RuvA and exits via RuvB. An RuvB hexamer assembles on each DNA strand where it exits the tetramer. Each RuvB hexamer is contacted by two RuvA subunits (via domain III) on 2 adjacent RuvB subunits; this complex drives branch migration. In the full resolvosome a probable DNA-RuvA(4)-RuvB(12)-RuvC(2) complex forms which resolves the HJ.</text>
</comment>
<reference evidence="8 9" key="1">
    <citation type="submission" date="2018-07" db="EMBL/GenBank/DDBJ databases">
        <title>Genomic Encyclopedia of Type Strains, Phase III (KMG-III): the genomes of soil and plant-associated and newly described type strains.</title>
        <authorList>
            <person name="Whitman W."/>
        </authorList>
    </citation>
    <scope>NUCLEOTIDE SEQUENCE [LARGE SCALE GENOMIC DNA]</scope>
    <source>
        <strain evidence="8 9">CECT 8236</strain>
    </source>
</reference>
<keyword evidence="8" id="KW-0067">ATP-binding</keyword>
<feature type="domain" description="Helix-hairpin-helix DNA-binding motif class 1" evidence="7">
    <location>
        <begin position="71"/>
        <end position="90"/>
    </location>
</feature>
<dbReference type="HAMAP" id="MF_00031">
    <property type="entry name" value="DNA_HJ_migration_RuvA"/>
    <property type="match status" value="1"/>
</dbReference>
<keyword evidence="3 6" id="KW-0238">DNA-binding</keyword>
<dbReference type="EMBL" id="QRDY01000003">
    <property type="protein sequence ID" value="RED64135.1"/>
    <property type="molecule type" value="Genomic_DNA"/>
</dbReference>
<keyword evidence="8" id="KW-0378">Hydrolase</keyword>
<evidence type="ECO:0000256" key="5">
    <source>
        <dbReference type="ARBA" id="ARBA00023204"/>
    </source>
</evidence>
<dbReference type="GO" id="GO:0000400">
    <property type="term" value="F:four-way junction DNA binding"/>
    <property type="evidence" value="ECO:0007669"/>
    <property type="project" value="UniProtKB-UniRule"/>
</dbReference>
<comment type="subcellular location">
    <subcellularLocation>
        <location evidence="6">Cytoplasm</location>
    </subcellularLocation>
</comment>
<evidence type="ECO:0000313" key="9">
    <source>
        <dbReference type="Proteomes" id="UP000256869"/>
    </source>
</evidence>
<gene>
    <name evidence="6" type="primary">ruvA</name>
    <name evidence="8" type="ORF">DFP95_103378</name>
</gene>
<comment type="caution">
    <text evidence="8">The sequence shown here is derived from an EMBL/GenBank/DDBJ whole genome shotgun (WGS) entry which is preliminary data.</text>
</comment>
<evidence type="ECO:0000256" key="1">
    <source>
        <dbReference type="ARBA" id="ARBA00022490"/>
    </source>
</evidence>
<dbReference type="InterPro" id="IPR000085">
    <property type="entry name" value="RuvA"/>
</dbReference>
<dbReference type="OrthoDB" id="5293449at2"/>
<dbReference type="SUPFAM" id="SSF50249">
    <property type="entry name" value="Nucleic acid-binding proteins"/>
    <property type="match status" value="1"/>
</dbReference>
<dbReference type="InterPro" id="IPR003583">
    <property type="entry name" value="Hlx-hairpin-Hlx_DNA-bd_motif"/>
</dbReference>
<dbReference type="Gene3D" id="1.10.150.20">
    <property type="entry name" value="5' to 3' exonuclease, C-terminal subdomain"/>
    <property type="match status" value="1"/>
</dbReference>
<sequence>MIDFLRGKVAHLESEYVILDVHDVGYRVFTPNPYGLSRTEDSIQLYIYHHVREDAIHLFGFTTRDEQALFRRLLEVSGIGPKVALGVLAGGRPEAVVAAIQQENITFLTKLPGIGRKTAQRMILDLKDKLGAIDSRWAVASMIELDIPAAASDGSSAWAAAREALSGLGYRDAELDKAWLTMKDQVTGEESPDVLIKKALQQLFQG</sequence>
<comment type="similarity">
    <text evidence="6">Belongs to the RuvA family.</text>
</comment>
<dbReference type="NCBIfam" id="TIGR00084">
    <property type="entry name" value="ruvA"/>
    <property type="match status" value="1"/>
</dbReference>
<protein>
    <recommendedName>
        <fullName evidence="6">Holliday junction branch migration complex subunit RuvA</fullName>
    </recommendedName>
</protein>
<dbReference type="Pfam" id="PF01330">
    <property type="entry name" value="RuvA_N"/>
    <property type="match status" value="1"/>
</dbReference>
<evidence type="ECO:0000313" key="8">
    <source>
        <dbReference type="EMBL" id="RED64135.1"/>
    </source>
</evidence>